<dbReference type="Proteomes" id="UP001237642">
    <property type="component" value="Unassembled WGS sequence"/>
</dbReference>
<accession>A0AAD8J3F8</accession>
<dbReference type="InterPro" id="IPR013955">
    <property type="entry name" value="Rep_factor-A_C"/>
</dbReference>
<evidence type="ECO:0000313" key="10">
    <source>
        <dbReference type="Proteomes" id="UP001237642"/>
    </source>
</evidence>
<comment type="caution">
    <text evidence="9">The sequence shown here is derived from an EMBL/GenBank/DDBJ whole genome shotgun (WGS) entry which is preliminary data.</text>
</comment>
<evidence type="ECO:0000259" key="8">
    <source>
        <dbReference type="Pfam" id="PF14214"/>
    </source>
</evidence>
<dbReference type="InterPro" id="IPR025476">
    <property type="entry name" value="Helitron_helicase-like"/>
</dbReference>
<evidence type="ECO:0000256" key="3">
    <source>
        <dbReference type="ARBA" id="ARBA00022771"/>
    </source>
</evidence>
<feature type="region of interest" description="Disordered" evidence="6">
    <location>
        <begin position="33"/>
        <end position="59"/>
    </location>
</feature>
<dbReference type="CDD" id="cd04476">
    <property type="entry name" value="RPA1_DBD_C"/>
    <property type="match status" value="1"/>
</dbReference>
<evidence type="ECO:0000256" key="6">
    <source>
        <dbReference type="SAM" id="MobiDB-lite"/>
    </source>
</evidence>
<reference evidence="9" key="2">
    <citation type="submission" date="2023-05" db="EMBL/GenBank/DDBJ databases">
        <authorList>
            <person name="Schelkunov M.I."/>
        </authorList>
    </citation>
    <scope>NUCLEOTIDE SEQUENCE</scope>
    <source>
        <strain evidence="9">Hsosn_3</strain>
        <tissue evidence="9">Leaf</tissue>
    </source>
</reference>
<evidence type="ECO:0000256" key="4">
    <source>
        <dbReference type="ARBA" id="ARBA00022833"/>
    </source>
</evidence>
<name>A0AAD8J3F8_9APIA</name>
<keyword evidence="5" id="KW-0238">DNA-binding</keyword>
<feature type="compositionally biased region" description="Low complexity" evidence="6">
    <location>
        <begin position="44"/>
        <end position="59"/>
    </location>
</feature>
<protein>
    <recommendedName>
        <fullName evidence="11">ATP-dependent DNA helicase</fullName>
    </recommendedName>
</protein>
<keyword evidence="10" id="KW-1185">Reference proteome</keyword>
<dbReference type="Gene3D" id="2.40.50.140">
    <property type="entry name" value="Nucleic acid-binding proteins"/>
    <property type="match status" value="2"/>
</dbReference>
<reference evidence="9" key="1">
    <citation type="submission" date="2023-02" db="EMBL/GenBank/DDBJ databases">
        <title>Genome of toxic invasive species Heracleum sosnowskyi carries increased number of genes despite the absence of recent whole-genome duplications.</title>
        <authorList>
            <person name="Schelkunov M."/>
            <person name="Shtratnikova V."/>
            <person name="Makarenko M."/>
            <person name="Klepikova A."/>
            <person name="Omelchenko D."/>
            <person name="Novikova G."/>
            <person name="Obukhova E."/>
            <person name="Bogdanov V."/>
            <person name="Penin A."/>
            <person name="Logacheva M."/>
        </authorList>
    </citation>
    <scope>NUCLEOTIDE SEQUENCE</scope>
    <source>
        <strain evidence="9">Hsosn_3</strain>
        <tissue evidence="9">Leaf</tissue>
    </source>
</reference>
<feature type="domain" description="Replication factor A C-terminal" evidence="7">
    <location>
        <begin position="830"/>
        <end position="959"/>
    </location>
</feature>
<feature type="compositionally biased region" description="Polar residues" evidence="6">
    <location>
        <begin position="33"/>
        <end position="43"/>
    </location>
</feature>
<keyword evidence="2" id="KW-0479">Metal-binding</keyword>
<dbReference type="InterPro" id="IPR047192">
    <property type="entry name" value="Euk_RPA1_DBD_C"/>
</dbReference>
<dbReference type="InterPro" id="IPR012340">
    <property type="entry name" value="NA-bd_OB-fold"/>
</dbReference>
<comment type="similarity">
    <text evidence="1">Belongs to the replication factor A protein 1 family.</text>
</comment>
<evidence type="ECO:0000256" key="2">
    <source>
        <dbReference type="ARBA" id="ARBA00022723"/>
    </source>
</evidence>
<gene>
    <name evidence="9" type="ORF">POM88_005756</name>
</gene>
<evidence type="ECO:0000256" key="5">
    <source>
        <dbReference type="ARBA" id="ARBA00023125"/>
    </source>
</evidence>
<evidence type="ECO:0000259" key="7">
    <source>
        <dbReference type="Pfam" id="PF08646"/>
    </source>
</evidence>
<dbReference type="EMBL" id="JAUIZM010000002">
    <property type="protein sequence ID" value="KAK1395893.1"/>
    <property type="molecule type" value="Genomic_DNA"/>
</dbReference>
<organism evidence="9 10">
    <name type="scientific">Heracleum sosnowskyi</name>
    <dbReference type="NCBI Taxonomy" id="360622"/>
    <lineage>
        <taxon>Eukaryota</taxon>
        <taxon>Viridiplantae</taxon>
        <taxon>Streptophyta</taxon>
        <taxon>Embryophyta</taxon>
        <taxon>Tracheophyta</taxon>
        <taxon>Spermatophyta</taxon>
        <taxon>Magnoliopsida</taxon>
        <taxon>eudicotyledons</taxon>
        <taxon>Gunneridae</taxon>
        <taxon>Pentapetalae</taxon>
        <taxon>asterids</taxon>
        <taxon>campanulids</taxon>
        <taxon>Apiales</taxon>
        <taxon>Apiaceae</taxon>
        <taxon>Apioideae</taxon>
        <taxon>apioid superclade</taxon>
        <taxon>Tordylieae</taxon>
        <taxon>Tordyliinae</taxon>
        <taxon>Heracleum</taxon>
    </lineage>
</organism>
<evidence type="ECO:0000313" key="9">
    <source>
        <dbReference type="EMBL" id="KAK1395893.1"/>
    </source>
</evidence>
<dbReference type="GO" id="GO:0003677">
    <property type="term" value="F:DNA binding"/>
    <property type="evidence" value="ECO:0007669"/>
    <property type="project" value="UniProtKB-KW"/>
</dbReference>
<evidence type="ECO:0008006" key="11">
    <source>
        <dbReference type="Google" id="ProtNLM"/>
    </source>
</evidence>
<proteinExistence type="inferred from homology"/>
<keyword evidence="4" id="KW-0862">Zinc</keyword>
<dbReference type="Pfam" id="PF08646">
    <property type="entry name" value="Rep_fac-A_C"/>
    <property type="match status" value="1"/>
</dbReference>
<feature type="domain" description="Helitron helicase-like" evidence="8">
    <location>
        <begin position="346"/>
        <end position="453"/>
    </location>
</feature>
<dbReference type="AlphaFoldDB" id="A0AAD8J3F8"/>
<dbReference type="PANTHER" id="PTHR45786">
    <property type="entry name" value="DNA BINDING PROTEIN-LIKE"/>
    <property type="match status" value="1"/>
</dbReference>
<keyword evidence="3" id="KW-0863">Zinc-finger</keyword>
<dbReference type="PANTHER" id="PTHR45786:SF74">
    <property type="entry name" value="ATP-DEPENDENT DNA HELICASE"/>
    <property type="match status" value="1"/>
</dbReference>
<feature type="region of interest" description="Disordered" evidence="6">
    <location>
        <begin position="966"/>
        <end position="986"/>
    </location>
</feature>
<evidence type="ECO:0000256" key="1">
    <source>
        <dbReference type="ARBA" id="ARBA00005690"/>
    </source>
</evidence>
<dbReference type="Pfam" id="PF14214">
    <property type="entry name" value="Helitron_like_N"/>
    <property type="match status" value="1"/>
</dbReference>
<dbReference type="SUPFAM" id="SSF50249">
    <property type="entry name" value="Nucleic acid-binding proteins"/>
    <property type="match status" value="2"/>
</dbReference>
<dbReference type="GO" id="GO:0008270">
    <property type="term" value="F:zinc ion binding"/>
    <property type="evidence" value="ECO:0007669"/>
    <property type="project" value="UniProtKB-KW"/>
</dbReference>
<sequence>MEPAPKKRGRPKLFLTKEMVEERKTAKRLCFNSRRNGGSRQHCSGNNNSGGFVGGNLSSNNIAHEEHENVESHIGGTSDTGDLSGSSIAREEHENAEGHVGGTSDTGSRKIRLTINLEKKTFVTAILYWIWENRTRHVVFVMPRFGVLNLREDIRLSRMFFPKSRVYNNIFAFCSFGGKIDDSVNKGKGPYVFRVSGETYHNFGSLVAPDSCAPKFAQIYMYDGQQAIDHRVNFVGTKDVLDPTIIATLQEMLNRENFLVGVFKQAQQRFDGVDEIPVRLRLLERRTTDGRFENIPTHNDYEFAGLIVDNDFANYRDIVAEDKRLGLKHISDLHPCFMSMQYPLLFPYGEDGGYRYMQQNFQDSLAVCKEYGHPDLFITFTCNPKWDEIQSAIQYSGCKDASVRPDIVARVFKMKLDVMMNDFTKNDVLGRVLAVVYTIEFQKRGLPHAHIVLWLANEDKLVTPEQIDEVICAELPDELGDLVGYKAVSQFMMHGPCGAANPKCPCMYKGRCSRLFPKAFCDDTTMDADGYALYRRRNTKTTVECNNILLDNRHVVPYHRVNDRKIEFRDWVLGLGDGTEPTYLFGEDVEPSWIKIPDELNLAYTGDPMNAIVNEVYGDLQQMHGSVEYLRDRAILTPLNEFVESVNNSVLHRLTGDFRPYKSCDSICKASSGSAADELELYFSFRTKLCLAFADILAYNMYFLLLYLLKNEKIVVALWESKASQFHELLIAEKDVPLIVVITGLMVKKFYDKVLLSSSDATRIYANIDYTPVKDLRNAIAAATGNAAENLPKPTYNRFVTAEETTLQDLTIKEILETTLPNSAAVLRRTCEATIVAILQGEGWYYNCCPRCSRKVQAVEGDYYCNKCAKEANDFKPRYKVIVRVEDTSARTTFTLFNKEAEQLIGVPVETLLTQFSEAPGITVIPPIINNIIGKKCAFDIKINSYNTERGYEEYTVYRLSECPETTKEAPDSHAPGKGTKRQKTGRALHHCLLNGKTKTSGL</sequence>